<dbReference type="OrthoDB" id="1745619at2759"/>
<sequence>MLKGKPKYKAIRILEGCGFHAQMGLEVLEQRSLINTSPNGYLDMHDHIEEMGRNIACRLHPNEPNKRRRLCDKEEIEEVLVNDLGTKATRIMNLKNPSIHPATIIEKLRKMKALELLSVYDADRVSQNWVFDEDVQYFPDTLRSLHWTGYPASSLPKTFQANDLVNLEMTRSCISQLWEDGDRKVE</sequence>
<dbReference type="PANTHER" id="PTHR11017:SF577">
    <property type="entry name" value="DISEASE RESISTANCE PROTEIN (TIR-NBS-LRR CLASS), PUTATIVE-RELATED"/>
    <property type="match status" value="1"/>
</dbReference>
<dbReference type="InterPro" id="IPR058192">
    <property type="entry name" value="WHD_ROQ1-like"/>
</dbReference>
<comment type="caution">
    <text evidence="3">The sequence shown here is derived from an EMBL/GenBank/DDBJ whole genome shotgun (WGS) entry which is preliminary data.</text>
</comment>
<evidence type="ECO:0000313" key="3">
    <source>
        <dbReference type="EMBL" id="KAD6454828.1"/>
    </source>
</evidence>
<reference evidence="3 4" key="1">
    <citation type="submission" date="2019-05" db="EMBL/GenBank/DDBJ databases">
        <title>Mikania micrantha, genome provides insights into the molecular mechanism of rapid growth.</title>
        <authorList>
            <person name="Liu B."/>
        </authorList>
    </citation>
    <scope>NUCLEOTIDE SEQUENCE [LARGE SCALE GENOMIC DNA]</scope>
    <source>
        <strain evidence="3">NLD-2019</strain>
        <tissue evidence="3">Leaf</tissue>
    </source>
</reference>
<dbReference type="AlphaFoldDB" id="A0A5N6PK83"/>
<dbReference type="GO" id="GO:0006952">
    <property type="term" value="P:defense response"/>
    <property type="evidence" value="ECO:0007669"/>
    <property type="project" value="InterPro"/>
</dbReference>
<keyword evidence="1" id="KW-0677">Repeat</keyword>
<evidence type="ECO:0000313" key="4">
    <source>
        <dbReference type="Proteomes" id="UP000326396"/>
    </source>
</evidence>
<protein>
    <recommendedName>
        <fullName evidence="2">Disease resistance protein Roq1-like winged-helix domain-containing protein</fullName>
    </recommendedName>
</protein>
<keyword evidence="4" id="KW-1185">Reference proteome</keyword>
<dbReference type="PANTHER" id="PTHR11017">
    <property type="entry name" value="LEUCINE-RICH REPEAT-CONTAINING PROTEIN"/>
    <property type="match status" value="1"/>
</dbReference>
<dbReference type="EMBL" id="SZYD01000004">
    <property type="protein sequence ID" value="KAD6454828.1"/>
    <property type="molecule type" value="Genomic_DNA"/>
</dbReference>
<gene>
    <name evidence="3" type="ORF">E3N88_09534</name>
</gene>
<name>A0A5N6PK83_9ASTR</name>
<evidence type="ECO:0000256" key="1">
    <source>
        <dbReference type="ARBA" id="ARBA00022737"/>
    </source>
</evidence>
<accession>A0A5N6PK83</accession>
<dbReference type="Pfam" id="PF23282">
    <property type="entry name" value="WHD_ROQ1"/>
    <property type="match status" value="1"/>
</dbReference>
<dbReference type="Proteomes" id="UP000326396">
    <property type="component" value="Linkage Group LG12"/>
</dbReference>
<evidence type="ECO:0000259" key="2">
    <source>
        <dbReference type="Pfam" id="PF23282"/>
    </source>
</evidence>
<dbReference type="InterPro" id="IPR044974">
    <property type="entry name" value="Disease_R_plants"/>
</dbReference>
<organism evidence="3 4">
    <name type="scientific">Mikania micrantha</name>
    <name type="common">bitter vine</name>
    <dbReference type="NCBI Taxonomy" id="192012"/>
    <lineage>
        <taxon>Eukaryota</taxon>
        <taxon>Viridiplantae</taxon>
        <taxon>Streptophyta</taxon>
        <taxon>Embryophyta</taxon>
        <taxon>Tracheophyta</taxon>
        <taxon>Spermatophyta</taxon>
        <taxon>Magnoliopsida</taxon>
        <taxon>eudicotyledons</taxon>
        <taxon>Gunneridae</taxon>
        <taxon>Pentapetalae</taxon>
        <taxon>asterids</taxon>
        <taxon>campanulids</taxon>
        <taxon>Asterales</taxon>
        <taxon>Asteraceae</taxon>
        <taxon>Asteroideae</taxon>
        <taxon>Heliantheae alliance</taxon>
        <taxon>Eupatorieae</taxon>
        <taxon>Mikania</taxon>
    </lineage>
</organism>
<feature type="domain" description="Disease resistance protein Roq1-like winged-helix" evidence="2">
    <location>
        <begin position="12"/>
        <end position="56"/>
    </location>
</feature>
<proteinExistence type="predicted"/>